<evidence type="ECO:0000313" key="11">
    <source>
        <dbReference type="EMBL" id="OBX34173.1"/>
    </source>
</evidence>
<dbReference type="GO" id="GO:0008295">
    <property type="term" value="P:spermidine biosynthetic process"/>
    <property type="evidence" value="ECO:0007669"/>
    <property type="project" value="UniProtKB-UniRule"/>
</dbReference>
<dbReference type="EMBL" id="MAJD01000002">
    <property type="protein sequence ID" value="OBX34173.1"/>
    <property type="molecule type" value="Genomic_DNA"/>
</dbReference>
<keyword evidence="7 10" id="KW-0456">Lyase</keyword>
<dbReference type="InterPro" id="IPR016067">
    <property type="entry name" value="S-AdoMet_deCO2ase_core"/>
</dbReference>
<evidence type="ECO:0000256" key="2">
    <source>
        <dbReference type="ARBA" id="ARBA00022793"/>
    </source>
</evidence>
<dbReference type="PIRSF" id="PIRSF001356">
    <property type="entry name" value="SAM_decarboxylas"/>
    <property type="match status" value="1"/>
</dbReference>
<comment type="pathway">
    <text evidence="10">Amine and polyamine biosynthesis; S-adenosylmethioninamine biosynthesis; S-adenosylmethioninamine from S-adenosyl-L-methionine: step 1/1.</text>
</comment>
<evidence type="ECO:0000256" key="7">
    <source>
        <dbReference type="ARBA" id="ARBA00023239"/>
    </source>
</evidence>
<comment type="function">
    <text evidence="10">Catalyzes the decarboxylation of S-adenosylmethionine to S-adenosylmethioninamine (dcAdoMet), the propylamine donor required for the synthesis of the polyamines spermine and spermidine from the diamine putrescine.</text>
</comment>
<keyword evidence="5 10" id="KW-0620">Polyamine biosynthesis</keyword>
<organism evidence="11 12">
    <name type="scientific">Halomonas elongata</name>
    <dbReference type="NCBI Taxonomy" id="2746"/>
    <lineage>
        <taxon>Bacteria</taxon>
        <taxon>Pseudomonadati</taxon>
        <taxon>Pseudomonadota</taxon>
        <taxon>Gammaproteobacteria</taxon>
        <taxon>Oceanospirillales</taxon>
        <taxon>Halomonadaceae</taxon>
        <taxon>Halomonas</taxon>
    </lineage>
</organism>
<dbReference type="HAMAP" id="MF_00465">
    <property type="entry name" value="AdoMetDC_2"/>
    <property type="match status" value="1"/>
</dbReference>
<dbReference type="PATRIC" id="fig|2746.7.peg.3317"/>
<dbReference type="AlphaFoldDB" id="A0A1B8NW36"/>
<feature type="site" description="Cleavage (non-hydrolytic); by autolysis" evidence="10">
    <location>
        <begin position="145"/>
        <end position="146"/>
    </location>
</feature>
<feature type="modified residue" description="Pyruvic acid (Ser); by autocatalysis" evidence="10">
    <location>
        <position position="146"/>
    </location>
</feature>
<feature type="active site" description="Proton acceptor; for processing activity" evidence="10">
    <location>
        <position position="151"/>
    </location>
</feature>
<dbReference type="NCBIfam" id="TIGR03331">
    <property type="entry name" value="SAM_DCase_Eco"/>
    <property type="match status" value="1"/>
</dbReference>
<sequence length="296" mass="33820">MAVHNTRLSIATRVPAPLVGMNTISHIEGGSDVTDNLRLHGFNNLTSSLSFNIYDICYAKTEEQRRAYIDYIDELYNAERLTQILKDVTNIIGAQVLNISRQDYEPHGASVTILIAEHELEEAAPEQIAPGPGPLPETVVAHLDKSHVTVHSYPESHPDNGISTFRLDIDVSTCGQISPLKALNYLIHSFDSDIVTMDYRVRGFTRDVDGRKLFIDHDITSIQDYLAEDTKRAYQMIDVNVYQENMFHTKMLLKDFELDNYLFGTSRRDISFEEARDIEGRLRKEMLEIFYSRNMD</sequence>
<gene>
    <name evidence="10 11" type="primary">speD</name>
    <name evidence="11" type="ORF">A8U91_03218</name>
</gene>
<keyword evidence="2 10" id="KW-0210">Decarboxylase</keyword>
<dbReference type="InterPro" id="IPR009165">
    <property type="entry name" value="S-AdoMet_deCO2ase_bac"/>
</dbReference>
<dbReference type="Proteomes" id="UP000092504">
    <property type="component" value="Unassembled WGS sequence"/>
</dbReference>
<accession>A0A1B8NW36</accession>
<keyword evidence="8 10" id="KW-0704">Schiff base</keyword>
<dbReference type="GO" id="GO:0004014">
    <property type="term" value="F:adenosylmethionine decarboxylase activity"/>
    <property type="evidence" value="ECO:0007669"/>
    <property type="project" value="UniProtKB-UniRule"/>
</dbReference>
<dbReference type="Gene3D" id="3.60.90.10">
    <property type="entry name" value="S-adenosylmethionine decarboxylase"/>
    <property type="match status" value="1"/>
</dbReference>
<keyword evidence="9 10" id="KW-0670">Pyruvate</keyword>
<evidence type="ECO:0000256" key="5">
    <source>
        <dbReference type="ARBA" id="ARBA00023115"/>
    </source>
</evidence>
<evidence type="ECO:0000256" key="10">
    <source>
        <dbReference type="HAMAP-Rule" id="MF_00465"/>
    </source>
</evidence>
<keyword evidence="3 10" id="KW-0068">Autocatalytic cleavage</keyword>
<keyword evidence="6 10" id="KW-0865">Zymogen</keyword>
<reference evidence="11 12" key="1">
    <citation type="submission" date="2016-06" db="EMBL/GenBank/DDBJ databases">
        <title>Genome sequence of halotolerant plant growth promoting strain of Halomonas elongata HEK1 isolated from salterns of Rann of Kutch, Gujarat, India.</title>
        <authorList>
            <person name="Gaba S."/>
            <person name="Singh R.N."/>
            <person name="Abrol S."/>
            <person name="Kaushik R."/>
            <person name="Saxena A.K."/>
        </authorList>
    </citation>
    <scope>NUCLEOTIDE SEQUENCE [LARGE SCALE GENOMIC DNA]</scope>
    <source>
        <strain evidence="11 12">HEK1</strain>
    </source>
</reference>
<feature type="chain" id="PRO_5023359342" description="S-adenosylmethionine decarboxylase alpha chain" evidence="10">
    <location>
        <begin position="146"/>
        <end position="296"/>
    </location>
</feature>
<dbReference type="PANTHER" id="PTHR33866:SF1">
    <property type="entry name" value="S-ADENOSYLMETHIONINE DECARBOXYLASE PROENZYME"/>
    <property type="match status" value="1"/>
</dbReference>
<evidence type="ECO:0000256" key="6">
    <source>
        <dbReference type="ARBA" id="ARBA00023145"/>
    </source>
</evidence>
<evidence type="ECO:0000313" key="12">
    <source>
        <dbReference type="Proteomes" id="UP000092504"/>
    </source>
</evidence>
<dbReference type="GO" id="GO:0005829">
    <property type="term" value="C:cytosol"/>
    <property type="evidence" value="ECO:0007669"/>
    <property type="project" value="TreeGrafter"/>
</dbReference>
<comment type="catalytic activity">
    <reaction evidence="10">
        <text>S-adenosyl-L-methionine + H(+) = S-adenosyl 3-(methylsulfanyl)propylamine + CO2</text>
        <dbReference type="Rhea" id="RHEA:15981"/>
        <dbReference type="ChEBI" id="CHEBI:15378"/>
        <dbReference type="ChEBI" id="CHEBI:16526"/>
        <dbReference type="ChEBI" id="CHEBI:57443"/>
        <dbReference type="ChEBI" id="CHEBI:59789"/>
        <dbReference type="EC" id="4.1.1.50"/>
    </reaction>
</comment>
<dbReference type="InterPro" id="IPR003826">
    <property type="entry name" value="AdoMetDC_fam_prok"/>
</dbReference>
<evidence type="ECO:0000256" key="4">
    <source>
        <dbReference type="ARBA" id="ARBA00023066"/>
    </source>
</evidence>
<comment type="subunit">
    <text evidence="10">Heterooctamer of four alpha and four beta chains arranged as a tetramer of alpha/beta heterodimers.</text>
</comment>
<evidence type="ECO:0000256" key="8">
    <source>
        <dbReference type="ARBA" id="ARBA00023270"/>
    </source>
</evidence>
<name>A0A1B8NW36_HALEL</name>
<keyword evidence="4 10" id="KW-0745">Spermidine biosynthesis</keyword>
<dbReference type="Pfam" id="PF02675">
    <property type="entry name" value="AdoMet_dc"/>
    <property type="match status" value="1"/>
</dbReference>
<feature type="active site" description="Proton donor; for catalytic activity" evidence="10">
    <location>
        <position position="174"/>
    </location>
</feature>
<comment type="PTM">
    <text evidence="10">Is synthesized initially as an inactive proenzyme. Formation of the active enzyme involves a self-maturation process in which the active site pyruvoyl group is generated from an internal serine residue via an autocatalytic post-translational modification. Two non-identical subunits are generated from the proenzyme in this reaction, and the pyruvate is formed at the N-terminus of the alpha chain, which is derived from the carboxyl end of the proenzyme. The post-translation cleavage follows an unusual pathway, termed non-hydrolytic serinolysis, in which the side chain hydroxyl group of the serine supplies its oxygen atom to form the C-terminus of the beta chain, while the remainder of the serine residue undergoes an oxidative deamination to produce ammonia and the pyruvoyl group blocking the N-terminus of the alpha chain.</text>
</comment>
<dbReference type="OMA" id="HVTVHTY"/>
<feature type="active site" description="Schiff-base intermediate with substrate; via pyruvic acid" evidence="10">
    <location>
        <position position="146"/>
    </location>
</feature>
<comment type="caution">
    <text evidence="11">The sequence shown here is derived from an EMBL/GenBank/DDBJ whole genome shotgun (WGS) entry which is preliminary data.</text>
</comment>
<comment type="similarity">
    <text evidence="10">Belongs to the prokaryotic AdoMetDC family. Type 2 subfamily.</text>
</comment>
<evidence type="ECO:0000256" key="3">
    <source>
        <dbReference type="ARBA" id="ARBA00022813"/>
    </source>
</evidence>
<feature type="chain" id="PRO_5023359341" description="S-adenosylmethionine decarboxylase beta chain" evidence="10">
    <location>
        <begin position="1"/>
        <end position="145"/>
    </location>
</feature>
<dbReference type="EC" id="4.1.1.50" evidence="10"/>
<keyword evidence="1 10" id="KW-0949">S-adenosyl-L-methionine</keyword>
<comment type="cofactor">
    <cofactor evidence="10">
        <name>pyruvate</name>
        <dbReference type="ChEBI" id="CHEBI:15361"/>
    </cofactor>
    <text evidence="10">Binds 1 pyruvoyl group covalently per subunit.</text>
</comment>
<evidence type="ECO:0000256" key="9">
    <source>
        <dbReference type="ARBA" id="ARBA00023317"/>
    </source>
</evidence>
<evidence type="ECO:0000256" key="1">
    <source>
        <dbReference type="ARBA" id="ARBA00022691"/>
    </source>
</evidence>
<dbReference type="UniPathway" id="UPA00331">
    <property type="reaction ID" value="UER00451"/>
</dbReference>
<protein>
    <recommendedName>
        <fullName evidence="10">S-adenosylmethionine decarboxylase proenzyme</fullName>
        <shortName evidence="10">AdoMetDC</shortName>
        <shortName evidence="10">SAMDC</shortName>
        <ecNumber evidence="10">4.1.1.50</ecNumber>
    </recommendedName>
    <component>
        <recommendedName>
            <fullName evidence="10">S-adenosylmethionine decarboxylase beta chain</fullName>
        </recommendedName>
    </component>
    <component>
        <recommendedName>
            <fullName evidence="10">S-adenosylmethionine decarboxylase alpha chain</fullName>
        </recommendedName>
    </component>
</protein>
<dbReference type="SUPFAM" id="SSF56276">
    <property type="entry name" value="S-adenosylmethionine decarboxylase"/>
    <property type="match status" value="1"/>
</dbReference>
<proteinExistence type="inferred from homology"/>
<dbReference type="PANTHER" id="PTHR33866">
    <property type="entry name" value="S-ADENOSYLMETHIONINE DECARBOXYLASE PROENZYME"/>
    <property type="match status" value="1"/>
</dbReference>